<dbReference type="GO" id="GO:0005840">
    <property type="term" value="C:ribosome"/>
    <property type="evidence" value="ECO:0007669"/>
    <property type="project" value="UniProtKB-KW"/>
</dbReference>
<keyword evidence="2" id="KW-1185">Reference proteome</keyword>
<accession>A0A2G2YKS3</accession>
<reference evidence="1 2" key="2">
    <citation type="journal article" date="2017" name="Genome Biol.">
        <title>New reference genome sequences of hot pepper reveal the massive evolution of plant disease-resistance genes by retroduplication.</title>
        <authorList>
            <person name="Kim S."/>
            <person name="Park J."/>
            <person name="Yeom S.I."/>
            <person name="Kim Y.M."/>
            <person name="Seo E."/>
            <person name="Kim K.T."/>
            <person name="Kim M.S."/>
            <person name="Lee J.M."/>
            <person name="Cheong K."/>
            <person name="Shin H.S."/>
            <person name="Kim S.B."/>
            <person name="Han K."/>
            <person name="Lee J."/>
            <person name="Park M."/>
            <person name="Lee H.A."/>
            <person name="Lee H.Y."/>
            <person name="Lee Y."/>
            <person name="Oh S."/>
            <person name="Lee J.H."/>
            <person name="Choi E."/>
            <person name="Choi E."/>
            <person name="Lee S.E."/>
            <person name="Jeon J."/>
            <person name="Kim H."/>
            <person name="Choi G."/>
            <person name="Song H."/>
            <person name="Lee J."/>
            <person name="Lee S.C."/>
            <person name="Kwon J.K."/>
            <person name="Lee H.Y."/>
            <person name="Koo N."/>
            <person name="Hong Y."/>
            <person name="Kim R.W."/>
            <person name="Kang W.H."/>
            <person name="Huh J.H."/>
            <person name="Kang B.C."/>
            <person name="Yang T.J."/>
            <person name="Lee Y.H."/>
            <person name="Bennetzen J.L."/>
            <person name="Choi D."/>
        </authorList>
    </citation>
    <scope>NUCLEOTIDE SEQUENCE [LARGE SCALE GENOMIC DNA]</scope>
    <source>
        <strain evidence="2">cv. CM334</strain>
    </source>
</reference>
<comment type="caution">
    <text evidence="1">The sequence shown here is derived from an EMBL/GenBank/DDBJ whole genome shotgun (WGS) entry which is preliminary data.</text>
</comment>
<dbReference type="OMA" id="IQKWRTH"/>
<evidence type="ECO:0000313" key="1">
    <source>
        <dbReference type="EMBL" id="PHT70347.1"/>
    </source>
</evidence>
<dbReference type="AlphaFoldDB" id="A0A2G2YKS3"/>
<dbReference type="Proteomes" id="UP000222542">
    <property type="component" value="Unassembled WGS sequence"/>
</dbReference>
<reference evidence="1 2" key="1">
    <citation type="journal article" date="2014" name="Nat. Genet.">
        <title>Genome sequence of the hot pepper provides insights into the evolution of pungency in Capsicum species.</title>
        <authorList>
            <person name="Kim S."/>
            <person name="Park M."/>
            <person name="Yeom S.I."/>
            <person name="Kim Y.M."/>
            <person name="Lee J.M."/>
            <person name="Lee H.A."/>
            <person name="Seo E."/>
            <person name="Choi J."/>
            <person name="Cheong K."/>
            <person name="Kim K.T."/>
            <person name="Jung K."/>
            <person name="Lee G.W."/>
            <person name="Oh S.K."/>
            <person name="Bae C."/>
            <person name="Kim S.B."/>
            <person name="Lee H.Y."/>
            <person name="Kim S.Y."/>
            <person name="Kim M.S."/>
            <person name="Kang B.C."/>
            <person name="Jo Y.D."/>
            <person name="Yang H.B."/>
            <person name="Jeong H.J."/>
            <person name="Kang W.H."/>
            <person name="Kwon J.K."/>
            <person name="Shin C."/>
            <person name="Lim J.Y."/>
            <person name="Park J.H."/>
            <person name="Huh J.H."/>
            <person name="Kim J.S."/>
            <person name="Kim B.D."/>
            <person name="Cohen O."/>
            <person name="Paran I."/>
            <person name="Suh M.C."/>
            <person name="Lee S.B."/>
            <person name="Kim Y.K."/>
            <person name="Shin Y."/>
            <person name="Noh S.J."/>
            <person name="Park J."/>
            <person name="Seo Y.S."/>
            <person name="Kwon S.Y."/>
            <person name="Kim H.A."/>
            <person name="Park J.M."/>
            <person name="Kim H.J."/>
            <person name="Choi S.B."/>
            <person name="Bosland P.W."/>
            <person name="Reeves G."/>
            <person name="Jo S.H."/>
            <person name="Lee B.W."/>
            <person name="Cho H.T."/>
            <person name="Choi H.S."/>
            <person name="Lee M.S."/>
            <person name="Yu Y."/>
            <person name="Do Choi Y."/>
            <person name="Park B.S."/>
            <person name="van Deynze A."/>
            <person name="Ashrafi H."/>
            <person name="Hill T."/>
            <person name="Kim W.T."/>
            <person name="Pai H.S."/>
            <person name="Ahn H.K."/>
            <person name="Yeam I."/>
            <person name="Giovannoni J.J."/>
            <person name="Rose J.K."/>
            <person name="Sorensen I."/>
            <person name="Lee S.J."/>
            <person name="Kim R.W."/>
            <person name="Choi I.Y."/>
            <person name="Choi B.S."/>
            <person name="Lim J.S."/>
            <person name="Lee Y.H."/>
            <person name="Choi D."/>
        </authorList>
    </citation>
    <scope>NUCLEOTIDE SEQUENCE [LARGE SCALE GENOMIC DNA]</scope>
    <source>
        <strain evidence="2">cv. CM334</strain>
    </source>
</reference>
<evidence type="ECO:0000313" key="2">
    <source>
        <dbReference type="Proteomes" id="UP000222542"/>
    </source>
</evidence>
<keyword evidence="1" id="KW-0689">Ribosomal protein</keyword>
<dbReference type="EMBL" id="AYRZ02000010">
    <property type="protein sequence ID" value="PHT70347.1"/>
    <property type="molecule type" value="Genomic_DNA"/>
</dbReference>
<dbReference type="STRING" id="4072.A0A2G2YKS3"/>
<name>A0A2G2YKS3_CAPAN</name>
<organism evidence="1 2">
    <name type="scientific">Capsicum annuum</name>
    <name type="common">Capsicum pepper</name>
    <dbReference type="NCBI Taxonomy" id="4072"/>
    <lineage>
        <taxon>Eukaryota</taxon>
        <taxon>Viridiplantae</taxon>
        <taxon>Streptophyta</taxon>
        <taxon>Embryophyta</taxon>
        <taxon>Tracheophyta</taxon>
        <taxon>Spermatophyta</taxon>
        <taxon>Magnoliopsida</taxon>
        <taxon>eudicotyledons</taxon>
        <taxon>Gunneridae</taxon>
        <taxon>Pentapetalae</taxon>
        <taxon>asterids</taxon>
        <taxon>lamiids</taxon>
        <taxon>Solanales</taxon>
        <taxon>Solanaceae</taxon>
        <taxon>Solanoideae</taxon>
        <taxon>Capsiceae</taxon>
        <taxon>Capsicum</taxon>
    </lineage>
</organism>
<protein>
    <submittedName>
        <fullName evidence="1">60S ribosomal protein L2, mitochondrial</fullName>
    </submittedName>
</protein>
<proteinExistence type="predicted"/>
<keyword evidence="1" id="KW-0687">Ribonucleoprotein</keyword>
<gene>
    <name evidence="1" type="ORF">T459_25451</name>
</gene>
<dbReference type="Gramene" id="PHT70347">
    <property type="protein sequence ID" value="PHT70347"/>
    <property type="gene ID" value="T459_25451"/>
</dbReference>
<sequence>MPSWSKSPFYTSKDVGSKETYAKDVFFSALSSPKAKGETASLSFGSSFGFPRIAVAGAKPAFFSPQMKEKVRGKNTFSLCEIQKWRTHSILWVHRIKHKAALSWQSFRWQETLGLVGASERNESKSKMDQGSLPTKPIGKVLKDEMCKVDRAPVV</sequence>